<dbReference type="PANTHER" id="PTHR45277">
    <property type="entry name" value="EXPRESSED PROTEIN"/>
    <property type="match status" value="1"/>
</dbReference>
<dbReference type="EMBL" id="AP019377">
    <property type="protein sequence ID" value="BBH94851.1"/>
    <property type="molecule type" value="Genomic_DNA"/>
</dbReference>
<sequence>MQSRPRLTRPDYGVDAPGVVRMLILSALVLYAVALWLIIGLRLTGLAIWLLANASLCLGEALAMLWTSRVGKLREIRRMLDYLVLCGDEQLLDVGCGRGMLLIEAARRLGSGHATGIDIWDTRDQSGNSPLITQENARLAGVAERVSVVTADARQLPFPEASFDVIVSCLALHNIHGEQERRQALREMVRVLKPGGRIAILDLAHVKQYARDLRELGVELLMLGRPSLRVFPPLRMLLAYKPLTS</sequence>
<keyword evidence="1" id="KW-0472">Membrane</keyword>
<dbReference type="AlphaFoldDB" id="A0A455T651"/>
<dbReference type="SUPFAM" id="SSF53335">
    <property type="entry name" value="S-adenosyl-L-methionine-dependent methyltransferases"/>
    <property type="match status" value="1"/>
</dbReference>
<keyword evidence="1" id="KW-0812">Transmembrane</keyword>
<dbReference type="InterPro" id="IPR013216">
    <property type="entry name" value="Methyltransf_11"/>
</dbReference>
<gene>
    <name evidence="3" type="ORF">KTA_30500</name>
</gene>
<proteinExistence type="predicted"/>
<dbReference type="CDD" id="cd02440">
    <property type="entry name" value="AdoMet_MTases"/>
    <property type="match status" value="1"/>
</dbReference>
<feature type="domain" description="Methyltransferase type 11" evidence="2">
    <location>
        <begin position="92"/>
        <end position="200"/>
    </location>
</feature>
<feature type="transmembrane region" description="Helical" evidence="1">
    <location>
        <begin position="20"/>
        <end position="41"/>
    </location>
</feature>
<dbReference type="Gene3D" id="3.40.50.150">
    <property type="entry name" value="Vaccinia Virus protein VP39"/>
    <property type="match status" value="1"/>
</dbReference>
<dbReference type="GO" id="GO:0008757">
    <property type="term" value="F:S-adenosylmethionine-dependent methyltransferase activity"/>
    <property type="evidence" value="ECO:0007669"/>
    <property type="project" value="InterPro"/>
</dbReference>
<reference evidence="3" key="1">
    <citation type="submission" date="2018-12" db="EMBL/GenBank/DDBJ databases">
        <title>Novel natural products biosynthetic potential of the class Ktedonobacteria.</title>
        <authorList>
            <person name="Zheng Y."/>
            <person name="Saitou A."/>
            <person name="Wang C.M."/>
            <person name="Toyoda A."/>
            <person name="Minakuchi Y."/>
            <person name="Sekiguchi Y."/>
            <person name="Ueda K."/>
            <person name="Takano H."/>
            <person name="Sakai Y."/>
            <person name="Yokota A."/>
            <person name="Yabe S."/>
        </authorList>
    </citation>
    <scope>NUCLEOTIDE SEQUENCE</scope>
    <source>
        <strain evidence="3">A3-2</strain>
    </source>
</reference>
<dbReference type="Pfam" id="PF08241">
    <property type="entry name" value="Methyltransf_11"/>
    <property type="match status" value="1"/>
</dbReference>
<evidence type="ECO:0000313" key="3">
    <source>
        <dbReference type="EMBL" id="BBH94851.1"/>
    </source>
</evidence>
<protein>
    <submittedName>
        <fullName evidence="3">Type 11 methyltransferase</fullName>
    </submittedName>
</protein>
<name>A0A455T651_9CHLR</name>
<dbReference type="PANTHER" id="PTHR45277:SF1">
    <property type="entry name" value="EXPRESSED PROTEIN"/>
    <property type="match status" value="1"/>
</dbReference>
<organism evidence="3">
    <name type="scientific">Thermogemmatispora argillosa</name>
    <dbReference type="NCBI Taxonomy" id="2045280"/>
    <lineage>
        <taxon>Bacteria</taxon>
        <taxon>Bacillati</taxon>
        <taxon>Chloroflexota</taxon>
        <taxon>Ktedonobacteria</taxon>
        <taxon>Thermogemmatisporales</taxon>
        <taxon>Thermogemmatisporaceae</taxon>
        <taxon>Thermogemmatispora</taxon>
    </lineage>
</organism>
<dbReference type="InterPro" id="IPR029063">
    <property type="entry name" value="SAM-dependent_MTases_sf"/>
</dbReference>
<dbReference type="GO" id="GO:0032259">
    <property type="term" value="P:methylation"/>
    <property type="evidence" value="ECO:0007669"/>
    <property type="project" value="UniProtKB-KW"/>
</dbReference>
<keyword evidence="3" id="KW-0489">Methyltransferase</keyword>
<keyword evidence="1" id="KW-1133">Transmembrane helix</keyword>
<evidence type="ECO:0000256" key="1">
    <source>
        <dbReference type="SAM" id="Phobius"/>
    </source>
</evidence>
<feature type="transmembrane region" description="Helical" evidence="1">
    <location>
        <begin position="47"/>
        <end position="68"/>
    </location>
</feature>
<accession>A0A455T651</accession>
<evidence type="ECO:0000259" key="2">
    <source>
        <dbReference type="Pfam" id="PF08241"/>
    </source>
</evidence>
<keyword evidence="3" id="KW-0808">Transferase</keyword>